<accession>A0ABV0QMH2</accession>
<feature type="region of interest" description="Disordered" evidence="1">
    <location>
        <begin position="1"/>
        <end position="67"/>
    </location>
</feature>
<gene>
    <name evidence="3" type="ORF">XENOCAPTIV_020969</name>
</gene>
<feature type="compositionally biased region" description="Polar residues" evidence="1">
    <location>
        <begin position="27"/>
        <end position="43"/>
    </location>
</feature>
<dbReference type="InterPro" id="IPR041477">
    <property type="entry name" value="DUF5577"/>
</dbReference>
<evidence type="ECO:0000256" key="1">
    <source>
        <dbReference type="SAM" id="MobiDB-lite"/>
    </source>
</evidence>
<feature type="compositionally biased region" description="Acidic residues" evidence="1">
    <location>
        <begin position="96"/>
        <end position="108"/>
    </location>
</feature>
<comment type="caution">
    <text evidence="3">The sequence shown here is derived from an EMBL/GenBank/DDBJ whole genome shotgun (WGS) entry which is preliminary data.</text>
</comment>
<keyword evidence="4" id="KW-1185">Reference proteome</keyword>
<feature type="compositionally biased region" description="Low complexity" evidence="1">
    <location>
        <begin position="211"/>
        <end position="222"/>
    </location>
</feature>
<evidence type="ECO:0000259" key="2">
    <source>
        <dbReference type="Pfam" id="PF17740"/>
    </source>
</evidence>
<proteinExistence type="predicted"/>
<evidence type="ECO:0000313" key="4">
    <source>
        <dbReference type="Proteomes" id="UP001434883"/>
    </source>
</evidence>
<feature type="region of interest" description="Disordered" evidence="1">
    <location>
        <begin position="120"/>
        <end position="229"/>
    </location>
</feature>
<sequence length="250" mass="26453">ATRMIANALSHDSPPATPARRPVDNRLSVTVSNSQATKSNKAVVSQPADEGKPSAKRRRVTAEMEGKYIINMPKGTTPRTRRILAQQAKKGNTDANMDEDDEDSDEEGSVLQYAGVLKRRHTLKKKASASKTPPTTLRRLGGKFKPSPSDTPTSSSTSCPNGLPPAKISVLQRLGRPPATSTAVTPTCADTQDNRVTSTRSRALEKSTIASSKVSSSSNNSGVGVGGESVGAKMDVKAVSVFKRLGSKKP</sequence>
<feature type="compositionally biased region" description="Low complexity" evidence="1">
    <location>
        <begin position="146"/>
        <end position="158"/>
    </location>
</feature>
<dbReference type="EMBL" id="JAHRIN010017260">
    <property type="protein sequence ID" value="MEQ2197015.1"/>
    <property type="molecule type" value="Genomic_DNA"/>
</dbReference>
<reference evidence="3 4" key="1">
    <citation type="submission" date="2021-06" db="EMBL/GenBank/DDBJ databases">
        <authorList>
            <person name="Palmer J.M."/>
        </authorList>
    </citation>
    <scope>NUCLEOTIDE SEQUENCE [LARGE SCALE GENOMIC DNA]</scope>
    <source>
        <strain evidence="3 4">XC_2019</strain>
        <tissue evidence="3">Muscle</tissue>
    </source>
</reference>
<feature type="non-terminal residue" evidence="3">
    <location>
        <position position="1"/>
    </location>
</feature>
<dbReference type="PANTHER" id="PTHR21359:SF1">
    <property type="entry name" value="DUF5577 DOMAIN-CONTAINING PROTEIN"/>
    <property type="match status" value="1"/>
</dbReference>
<dbReference type="InterPro" id="IPR039161">
    <property type="entry name" value="C19orf47-like"/>
</dbReference>
<feature type="compositionally biased region" description="Polar residues" evidence="1">
    <location>
        <begin position="179"/>
        <end position="201"/>
    </location>
</feature>
<dbReference type="Pfam" id="PF17740">
    <property type="entry name" value="DUF5577"/>
    <property type="match status" value="1"/>
</dbReference>
<protein>
    <recommendedName>
        <fullName evidence="2">DUF5577 domain-containing protein</fullName>
    </recommendedName>
</protein>
<feature type="region of interest" description="Disordered" evidence="1">
    <location>
        <begin position="86"/>
        <end position="108"/>
    </location>
</feature>
<dbReference type="PANTHER" id="PTHR21359">
    <property type="entry name" value="DUF5577 DOMAIN-CONTAINING PROTEIN"/>
    <property type="match status" value="1"/>
</dbReference>
<evidence type="ECO:0000313" key="3">
    <source>
        <dbReference type="EMBL" id="MEQ2197015.1"/>
    </source>
</evidence>
<feature type="domain" description="DUF5577" evidence="2">
    <location>
        <begin position="1"/>
        <end position="91"/>
    </location>
</feature>
<dbReference type="Proteomes" id="UP001434883">
    <property type="component" value="Unassembled WGS sequence"/>
</dbReference>
<name>A0ABV0QMH2_9TELE</name>
<organism evidence="3 4">
    <name type="scientific">Xenoophorus captivus</name>
    <dbReference type="NCBI Taxonomy" id="1517983"/>
    <lineage>
        <taxon>Eukaryota</taxon>
        <taxon>Metazoa</taxon>
        <taxon>Chordata</taxon>
        <taxon>Craniata</taxon>
        <taxon>Vertebrata</taxon>
        <taxon>Euteleostomi</taxon>
        <taxon>Actinopterygii</taxon>
        <taxon>Neopterygii</taxon>
        <taxon>Teleostei</taxon>
        <taxon>Neoteleostei</taxon>
        <taxon>Acanthomorphata</taxon>
        <taxon>Ovalentaria</taxon>
        <taxon>Atherinomorphae</taxon>
        <taxon>Cyprinodontiformes</taxon>
        <taxon>Goodeidae</taxon>
        <taxon>Xenoophorus</taxon>
    </lineage>
</organism>